<dbReference type="PANTHER" id="PTHR43245">
    <property type="entry name" value="BIFUNCTIONAL POLYMYXIN RESISTANCE PROTEIN ARNA"/>
    <property type="match status" value="1"/>
</dbReference>
<accession>A0ABX6BZP2</accession>
<dbReference type="RefSeq" id="WP_158066401.1">
    <property type="nucleotide sequence ID" value="NZ_CP042829.1"/>
</dbReference>
<proteinExistence type="predicted"/>
<evidence type="ECO:0000259" key="1">
    <source>
        <dbReference type="Pfam" id="PF01370"/>
    </source>
</evidence>
<reference evidence="2 3" key="1">
    <citation type="submission" date="2019-08" db="EMBL/GenBank/DDBJ databases">
        <authorList>
            <person name="Toschakov S.V."/>
        </authorList>
    </citation>
    <scope>NUCLEOTIDE SEQUENCE [LARGE SCALE GENOMIC DNA]</scope>
    <source>
        <strain evidence="2 3">3753O</strain>
    </source>
</reference>
<dbReference type="SUPFAM" id="SSF51735">
    <property type="entry name" value="NAD(P)-binding Rossmann-fold domains"/>
    <property type="match status" value="1"/>
</dbReference>
<evidence type="ECO:0000313" key="2">
    <source>
        <dbReference type="EMBL" id="QFG02472.1"/>
    </source>
</evidence>
<dbReference type="Proteomes" id="UP000326331">
    <property type="component" value="Chromosome"/>
</dbReference>
<dbReference type="CDD" id="cd08946">
    <property type="entry name" value="SDR_e"/>
    <property type="match status" value="1"/>
</dbReference>
<name>A0ABX6BZP2_9CHLR</name>
<reference evidence="2 3" key="2">
    <citation type="submission" date="2019-10" db="EMBL/GenBank/DDBJ databases">
        <title>Thermopilla bonchosmolovskayae gen. nov., sp. nov., a moderately thermophilic Chloroflexi bacterium from a Chukotka hot spring (Arctic, Russia), representing a novel classis Thermopillaia, which include previously uncultivated lineage OLB14.</title>
        <authorList>
            <person name="Kochetkova T.V."/>
            <person name="Zayulina K.S."/>
            <person name="Zhigarkov V.S."/>
            <person name="Minaev N.V."/>
            <person name="Novikov A."/>
            <person name="Toshchakov S.V."/>
            <person name="Elcheninov A.G."/>
            <person name="Kublanov I.V."/>
        </authorList>
    </citation>
    <scope>NUCLEOTIDE SEQUENCE [LARGE SCALE GENOMIC DNA]</scope>
    <source>
        <strain evidence="2 3">3753O</strain>
    </source>
</reference>
<feature type="domain" description="NAD-dependent epimerase/dehydratase" evidence="1">
    <location>
        <begin position="14"/>
        <end position="246"/>
    </location>
</feature>
<evidence type="ECO:0000313" key="3">
    <source>
        <dbReference type="Proteomes" id="UP000326331"/>
    </source>
</evidence>
<sequence length="357" mass="38937">MRATHGPVGGSMRILVTGGAGYIGSVLVPKLLARGHQVRVVDRMFWGLPHYADEPGVELVNADIRRLPEGVFEGIDAVDHLAGFSNDPTAEFSPEANWQMNAAATDAIARQCIAAGVRRLVFGSSCSLYDGAPDAETLLDENAPLAPRGAYATSKRYSEQALLAHAGPGFEPVILRQATVFGLSPRMRFDLVLNTFVKDALVRQRLILHGGGRMWRPLVSVQDLADAHIAVLEAPSELVAGEIFNVVGDNYQIRQLAEVVAAALVRLGQPVALIDGPLPNLVRNYRCSGEKLKQRLGIQLPTTAADAVAELVETFRNVPVEQLGHPKYYNIAWMQLLEQVRPAYQASTRIFEPFDEE</sequence>
<gene>
    <name evidence="2" type="ORF">Tbon_03915</name>
</gene>
<organism evidence="2 3">
    <name type="scientific">Tepidiforma bonchosmolovskayae</name>
    <dbReference type="NCBI Taxonomy" id="2601677"/>
    <lineage>
        <taxon>Bacteria</taxon>
        <taxon>Bacillati</taxon>
        <taxon>Chloroflexota</taxon>
        <taxon>Tepidiformia</taxon>
        <taxon>Tepidiformales</taxon>
        <taxon>Tepidiformaceae</taxon>
        <taxon>Tepidiforma</taxon>
    </lineage>
</organism>
<dbReference type="Gene3D" id="3.40.50.720">
    <property type="entry name" value="NAD(P)-binding Rossmann-like Domain"/>
    <property type="match status" value="1"/>
</dbReference>
<dbReference type="InterPro" id="IPR001509">
    <property type="entry name" value="Epimerase_deHydtase"/>
</dbReference>
<protein>
    <submittedName>
        <fullName evidence="2">NAD(P)-dependent oxidoreductase</fullName>
    </submittedName>
</protein>
<keyword evidence="3" id="KW-1185">Reference proteome</keyword>
<dbReference type="PANTHER" id="PTHR43245:SF23">
    <property type="entry name" value="NAD(P)-BINDING DOMAIN-CONTAINING PROTEIN"/>
    <property type="match status" value="1"/>
</dbReference>
<dbReference type="EMBL" id="CP042829">
    <property type="protein sequence ID" value="QFG02472.1"/>
    <property type="molecule type" value="Genomic_DNA"/>
</dbReference>
<dbReference type="InterPro" id="IPR036291">
    <property type="entry name" value="NAD(P)-bd_dom_sf"/>
</dbReference>
<dbReference type="InterPro" id="IPR050177">
    <property type="entry name" value="Lipid_A_modif_metabolic_enz"/>
</dbReference>
<dbReference type="Pfam" id="PF01370">
    <property type="entry name" value="Epimerase"/>
    <property type="match status" value="1"/>
</dbReference>